<keyword evidence="2" id="KW-1185">Reference proteome</keyword>
<organism evidence="1 2">
    <name type="scientific">Pleurodeles waltl</name>
    <name type="common">Iberian ribbed newt</name>
    <dbReference type="NCBI Taxonomy" id="8319"/>
    <lineage>
        <taxon>Eukaryota</taxon>
        <taxon>Metazoa</taxon>
        <taxon>Chordata</taxon>
        <taxon>Craniata</taxon>
        <taxon>Vertebrata</taxon>
        <taxon>Euteleostomi</taxon>
        <taxon>Amphibia</taxon>
        <taxon>Batrachia</taxon>
        <taxon>Caudata</taxon>
        <taxon>Salamandroidea</taxon>
        <taxon>Salamandridae</taxon>
        <taxon>Pleurodelinae</taxon>
        <taxon>Pleurodeles</taxon>
    </lineage>
</organism>
<evidence type="ECO:0000313" key="2">
    <source>
        <dbReference type="Proteomes" id="UP001066276"/>
    </source>
</evidence>
<proteinExistence type="predicted"/>
<protein>
    <recommendedName>
        <fullName evidence="3">Secreted protein</fullName>
    </recommendedName>
</protein>
<accession>A0AAV7R2V7</accession>
<evidence type="ECO:0000313" key="1">
    <source>
        <dbReference type="EMBL" id="KAJ1145780.1"/>
    </source>
</evidence>
<dbReference type="EMBL" id="JANPWB010000010">
    <property type="protein sequence ID" value="KAJ1145780.1"/>
    <property type="molecule type" value="Genomic_DNA"/>
</dbReference>
<gene>
    <name evidence="1" type="ORF">NDU88_012064</name>
</gene>
<evidence type="ECO:0008006" key="3">
    <source>
        <dbReference type="Google" id="ProtNLM"/>
    </source>
</evidence>
<name>A0AAV7R2V7_PLEWA</name>
<comment type="caution">
    <text evidence="1">The sequence shown here is derived from an EMBL/GenBank/DDBJ whole genome shotgun (WGS) entry which is preliminary data.</text>
</comment>
<sequence>MQCQRTALASLLIPCMRRAQCPPVSRCRARYDVQADRRPSLLDTLRQFPIALSERNPGLRRFRFFSALSGPCIIQRRAEYPTARSFLLSKFFFLVSLFSLSQHPACDARCRAPQEGGPSSPAVLMMSSDMLQLSHTCCLPVSHFPRRRSSGRTAGVPRDQGHTWCFLGLQCSTESAGCPPLLTGRPPQLRWLRCSRLPGSALCQRLLFRK</sequence>
<dbReference type="Proteomes" id="UP001066276">
    <property type="component" value="Chromosome 6"/>
</dbReference>
<dbReference type="AlphaFoldDB" id="A0AAV7R2V7"/>
<reference evidence="1" key="1">
    <citation type="journal article" date="2022" name="bioRxiv">
        <title>Sequencing and chromosome-scale assembly of the giantPleurodeles waltlgenome.</title>
        <authorList>
            <person name="Brown T."/>
            <person name="Elewa A."/>
            <person name="Iarovenko S."/>
            <person name="Subramanian E."/>
            <person name="Araus A.J."/>
            <person name="Petzold A."/>
            <person name="Susuki M."/>
            <person name="Suzuki K.-i.T."/>
            <person name="Hayashi T."/>
            <person name="Toyoda A."/>
            <person name="Oliveira C."/>
            <person name="Osipova E."/>
            <person name="Leigh N.D."/>
            <person name="Simon A."/>
            <person name="Yun M.H."/>
        </authorList>
    </citation>
    <scope>NUCLEOTIDE SEQUENCE</scope>
    <source>
        <strain evidence="1">20211129_DDA</strain>
        <tissue evidence="1">Liver</tissue>
    </source>
</reference>